<dbReference type="AlphaFoldDB" id="A0A7R9K431"/>
<comment type="subcellular location">
    <subcellularLocation>
        <location evidence="1">Membrane</location>
        <topology evidence="1">Lipid-anchor</topology>
        <topology evidence="1">GPI-anchor</topology>
    </subcellularLocation>
</comment>
<keyword evidence="4" id="KW-0732">Signal</keyword>
<dbReference type="InterPro" id="IPR031424">
    <property type="entry name" value="QVR-like"/>
</dbReference>
<keyword evidence="7" id="KW-0325">Glycoprotein</keyword>
<evidence type="ECO:0000256" key="1">
    <source>
        <dbReference type="ARBA" id="ARBA00004589"/>
    </source>
</evidence>
<keyword evidence="2" id="KW-0336">GPI-anchor</keyword>
<proteinExistence type="predicted"/>
<reference evidence="10" key="1">
    <citation type="submission" date="2020-11" db="EMBL/GenBank/DDBJ databases">
        <authorList>
            <person name="Tran Van P."/>
        </authorList>
    </citation>
    <scope>NUCLEOTIDE SEQUENCE</scope>
</reference>
<evidence type="ECO:0000256" key="3">
    <source>
        <dbReference type="ARBA" id="ARBA00022692"/>
    </source>
</evidence>
<evidence type="ECO:0000256" key="5">
    <source>
        <dbReference type="ARBA" id="ARBA00022989"/>
    </source>
</evidence>
<evidence type="ECO:0000256" key="2">
    <source>
        <dbReference type="ARBA" id="ARBA00022622"/>
    </source>
</evidence>
<evidence type="ECO:0000313" key="10">
    <source>
        <dbReference type="EMBL" id="CAD7603344.1"/>
    </source>
</evidence>
<evidence type="ECO:0000256" key="8">
    <source>
        <dbReference type="ARBA" id="ARBA00023288"/>
    </source>
</evidence>
<accession>A0A7R9K431</accession>
<dbReference type="GO" id="GO:0098552">
    <property type="term" value="C:side of membrane"/>
    <property type="evidence" value="ECO:0007669"/>
    <property type="project" value="UniProtKB-KW"/>
</dbReference>
<feature type="transmembrane region" description="Helical" evidence="9">
    <location>
        <begin position="12"/>
        <end position="33"/>
    </location>
</feature>
<feature type="transmembrane region" description="Helical" evidence="9">
    <location>
        <begin position="54"/>
        <end position="73"/>
    </location>
</feature>
<sequence length="240" mass="25895">MQIYFSIFGEEGIYEGVPLCVGVVAPFLVAAFGSREPVSCRGNSVSTPLSVSTGYQTVLIAGYMTLFMLPLFGNSSGGISCYQCVSTDHVSPFQCNEYLSSDIDLEPQACDAVFEAQYCIKHTGRFEVGSIDCYQCSAASDLGCSDELIQGDSTSCDHVFEARYCIKTTGFYAGGLGTKRFCSSLDLGNYCNYIKQPGDELEYRSCVFTCSTDGCNAATHYIPLSLLGALLLPALVCFLQ</sequence>
<name>A0A7R9K431_TIMGE</name>
<dbReference type="GO" id="GO:0030431">
    <property type="term" value="P:sleep"/>
    <property type="evidence" value="ECO:0007669"/>
    <property type="project" value="InterPro"/>
</dbReference>
<feature type="transmembrane region" description="Helical" evidence="9">
    <location>
        <begin position="220"/>
        <end position="239"/>
    </location>
</feature>
<dbReference type="Pfam" id="PF17064">
    <property type="entry name" value="QVR"/>
    <property type="match status" value="1"/>
</dbReference>
<evidence type="ECO:0000256" key="7">
    <source>
        <dbReference type="ARBA" id="ARBA00023180"/>
    </source>
</evidence>
<evidence type="ECO:0000256" key="6">
    <source>
        <dbReference type="ARBA" id="ARBA00023136"/>
    </source>
</evidence>
<dbReference type="EMBL" id="OE843512">
    <property type="protein sequence ID" value="CAD7603344.1"/>
    <property type="molecule type" value="Genomic_DNA"/>
</dbReference>
<evidence type="ECO:0008006" key="11">
    <source>
        <dbReference type="Google" id="ProtNLM"/>
    </source>
</evidence>
<dbReference type="PANTHER" id="PTHR33562">
    <property type="entry name" value="ATILLA, ISOFORM B-RELATED-RELATED"/>
    <property type="match status" value="1"/>
</dbReference>
<dbReference type="GO" id="GO:0032222">
    <property type="term" value="P:regulation of synaptic transmission, cholinergic"/>
    <property type="evidence" value="ECO:0007669"/>
    <property type="project" value="InterPro"/>
</dbReference>
<dbReference type="InterPro" id="IPR050975">
    <property type="entry name" value="Sleep_regulator"/>
</dbReference>
<keyword evidence="6 9" id="KW-0472">Membrane</keyword>
<keyword evidence="8" id="KW-0449">Lipoprotein</keyword>
<organism evidence="10">
    <name type="scientific">Timema genevievae</name>
    <name type="common">Walking stick</name>
    <dbReference type="NCBI Taxonomy" id="629358"/>
    <lineage>
        <taxon>Eukaryota</taxon>
        <taxon>Metazoa</taxon>
        <taxon>Ecdysozoa</taxon>
        <taxon>Arthropoda</taxon>
        <taxon>Hexapoda</taxon>
        <taxon>Insecta</taxon>
        <taxon>Pterygota</taxon>
        <taxon>Neoptera</taxon>
        <taxon>Polyneoptera</taxon>
        <taxon>Phasmatodea</taxon>
        <taxon>Timematodea</taxon>
        <taxon>Timematoidea</taxon>
        <taxon>Timematidae</taxon>
        <taxon>Timema</taxon>
    </lineage>
</organism>
<keyword evidence="5 9" id="KW-1133">Transmembrane helix</keyword>
<evidence type="ECO:0000256" key="4">
    <source>
        <dbReference type="ARBA" id="ARBA00022729"/>
    </source>
</evidence>
<evidence type="ECO:0000256" key="9">
    <source>
        <dbReference type="SAM" id="Phobius"/>
    </source>
</evidence>
<gene>
    <name evidence="10" type="ORF">TGEB3V08_LOCUS8728</name>
</gene>
<dbReference type="PANTHER" id="PTHR33562:SF18">
    <property type="entry name" value="BOUDIN-RELATED"/>
    <property type="match status" value="1"/>
</dbReference>
<dbReference type="CDD" id="cd23590">
    <property type="entry name" value="TFP_LU_ECD_Bou"/>
    <property type="match status" value="1"/>
</dbReference>
<keyword evidence="3 9" id="KW-0812">Transmembrane</keyword>
<protein>
    <recommendedName>
        <fullName evidence="11">Protein sleepless</fullName>
    </recommendedName>
</protein>